<dbReference type="PANTHER" id="PTHR43798:SF33">
    <property type="entry name" value="HYDROLASE, PUTATIVE (AFU_ORTHOLOGUE AFUA_2G14860)-RELATED"/>
    <property type="match status" value="1"/>
</dbReference>
<dbReference type="Proteomes" id="UP000580568">
    <property type="component" value="Unassembled WGS sequence"/>
</dbReference>
<dbReference type="InterPro" id="IPR000073">
    <property type="entry name" value="AB_hydrolase_1"/>
</dbReference>
<sequence length="299" mass="33717">MKRWLKSTSLIIILSLILILAINYLQTFIIDNSLEAIPNNIAKIDNVNINYKITGNQSNPPILLIHGLFSSSDDYNSLAKRLSDKYRVVSVDLIGFGLSDKKEDLDYSTNNVAKLCKDLMNNLGYNKFSVLGHSMGGGIALLMALNHQDSIDKLILVDSTGLGEHIHINPPKFIIKEGMLTYFPQLAMYSLNFNNPKYINYDTFEKNLFYNRHLDSGTVQKLLDNCKSIDNLKDKLKDIHAKTLIIWGAKDNVLPVDNAYTFNDQIKDSKLSIISNCGHMPFAESEDLFVNELISFMSS</sequence>
<dbReference type="GO" id="GO:0016020">
    <property type="term" value="C:membrane"/>
    <property type="evidence" value="ECO:0007669"/>
    <property type="project" value="TreeGrafter"/>
</dbReference>
<dbReference type="PRINTS" id="PR00111">
    <property type="entry name" value="ABHYDROLASE"/>
</dbReference>
<evidence type="ECO:0000313" key="3">
    <source>
        <dbReference type="Proteomes" id="UP000580568"/>
    </source>
</evidence>
<dbReference type="RefSeq" id="WP_183279318.1">
    <property type="nucleotide sequence ID" value="NZ_BLZR01000001.1"/>
</dbReference>
<comment type="caution">
    <text evidence="2">The sequence shown here is derived from an EMBL/GenBank/DDBJ whole genome shotgun (WGS) entry which is preliminary data.</text>
</comment>
<accession>A0A6V8SL75</accession>
<dbReference type="Pfam" id="PF00561">
    <property type="entry name" value="Abhydrolase_1"/>
    <property type="match status" value="2"/>
</dbReference>
<dbReference type="EMBL" id="BLZR01000001">
    <property type="protein sequence ID" value="GFP77994.1"/>
    <property type="molecule type" value="Genomic_DNA"/>
</dbReference>
<dbReference type="AlphaFoldDB" id="A0A6V8SL75"/>
<feature type="domain" description="AB hydrolase-1" evidence="1">
    <location>
        <begin position="60"/>
        <end position="168"/>
    </location>
</feature>
<evidence type="ECO:0000313" key="2">
    <source>
        <dbReference type="EMBL" id="GFP77994.1"/>
    </source>
</evidence>
<dbReference type="Gene3D" id="3.40.50.1820">
    <property type="entry name" value="alpha/beta hydrolase"/>
    <property type="match status" value="1"/>
</dbReference>
<dbReference type="InterPro" id="IPR029058">
    <property type="entry name" value="AB_hydrolase_fold"/>
</dbReference>
<dbReference type="InterPro" id="IPR050266">
    <property type="entry name" value="AB_hydrolase_sf"/>
</dbReference>
<organism evidence="2 3">
    <name type="scientific">Clostridium fungisolvens</name>
    <dbReference type="NCBI Taxonomy" id="1604897"/>
    <lineage>
        <taxon>Bacteria</taxon>
        <taxon>Bacillati</taxon>
        <taxon>Bacillota</taxon>
        <taxon>Clostridia</taxon>
        <taxon>Eubacteriales</taxon>
        <taxon>Clostridiaceae</taxon>
        <taxon>Clostridium</taxon>
    </lineage>
</organism>
<feature type="domain" description="AB hydrolase-1" evidence="1">
    <location>
        <begin position="228"/>
        <end position="284"/>
    </location>
</feature>
<gene>
    <name evidence="2" type="ORF">bsdtw1_04184</name>
</gene>
<protein>
    <recommendedName>
        <fullName evidence="1">AB hydrolase-1 domain-containing protein</fullName>
    </recommendedName>
</protein>
<evidence type="ECO:0000259" key="1">
    <source>
        <dbReference type="Pfam" id="PF00561"/>
    </source>
</evidence>
<proteinExistence type="predicted"/>
<keyword evidence="3" id="KW-1185">Reference proteome</keyword>
<dbReference type="PANTHER" id="PTHR43798">
    <property type="entry name" value="MONOACYLGLYCEROL LIPASE"/>
    <property type="match status" value="1"/>
</dbReference>
<dbReference type="SUPFAM" id="SSF53474">
    <property type="entry name" value="alpha/beta-Hydrolases"/>
    <property type="match status" value="1"/>
</dbReference>
<reference evidence="2 3" key="1">
    <citation type="submission" date="2020-07" db="EMBL/GenBank/DDBJ databases">
        <title>A new beta-1,3-glucan-decomposing anaerobic bacterium isolated from anoxic soil subjected to biological soil disinfestation.</title>
        <authorList>
            <person name="Ueki A."/>
            <person name="Tonouchi A."/>
        </authorList>
    </citation>
    <scope>NUCLEOTIDE SEQUENCE [LARGE SCALE GENOMIC DNA]</scope>
    <source>
        <strain evidence="2 3">TW1</strain>
    </source>
</reference>
<name>A0A6V8SL75_9CLOT</name>